<evidence type="ECO:0000313" key="3">
    <source>
        <dbReference type="Proteomes" id="UP000032434"/>
    </source>
</evidence>
<dbReference type="PATRIC" id="fig|35623.3.peg.322"/>
<feature type="coiled-coil region" evidence="1">
    <location>
        <begin position="18"/>
        <end position="45"/>
    </location>
</feature>
<organism evidence="2 3">
    <name type="scientific">Acholeplasma oculi</name>
    <dbReference type="NCBI Taxonomy" id="35623"/>
    <lineage>
        <taxon>Bacteria</taxon>
        <taxon>Bacillati</taxon>
        <taxon>Mycoplasmatota</taxon>
        <taxon>Mollicutes</taxon>
        <taxon>Acholeplasmatales</taxon>
        <taxon>Acholeplasmataceae</taxon>
        <taxon>Acholeplasma</taxon>
    </lineage>
</organism>
<dbReference type="KEGG" id="aoc:Aocu_03220"/>
<dbReference type="STRING" id="35623.Aocu_03220"/>
<accession>A0A061A932</accession>
<dbReference type="OrthoDB" id="384947at2"/>
<keyword evidence="1" id="KW-0175">Coiled coil</keyword>
<dbReference type="EMBL" id="LK028559">
    <property type="protein sequence ID" value="CDR30395.1"/>
    <property type="molecule type" value="Genomic_DNA"/>
</dbReference>
<dbReference type="AlphaFoldDB" id="A0A061A932"/>
<evidence type="ECO:0000313" key="2">
    <source>
        <dbReference type="EMBL" id="CDR30395.1"/>
    </source>
</evidence>
<evidence type="ECO:0000256" key="1">
    <source>
        <dbReference type="SAM" id="Coils"/>
    </source>
</evidence>
<proteinExistence type="predicted"/>
<name>A0A061A932_9MOLU</name>
<sequence>MKFNNPEELSLYFKKSIERESKAEIDELTKEISGMTEEARKLFQKELEEEKLDILAAKARDIFKQYQEDLSVKQRTLDLLVMEKRMHLIDELFLELRKRIEAFRLTKDYHKWFQKKLSRYNIKDFETIEINEMDKFLVPSGLDIIMNPQIKAGFILHSKNLSAVVVETISSNLEEARKHFYQEANWFSE</sequence>
<keyword evidence="3" id="KW-1185">Reference proteome</keyword>
<dbReference type="InParanoid" id="A0A061A932"/>
<dbReference type="Proteomes" id="UP000032434">
    <property type="component" value="Chromosome 1"/>
</dbReference>
<dbReference type="HOGENOM" id="CLU_1431733_0_0_14"/>
<reference evidence="3" key="1">
    <citation type="submission" date="2014-05" db="EMBL/GenBank/DDBJ databases">
        <authorList>
            <person name="Kube M."/>
        </authorList>
    </citation>
    <scope>NUCLEOTIDE SEQUENCE [LARGE SCALE GENOMIC DNA]</scope>
</reference>
<dbReference type="RefSeq" id="WP_045748951.1">
    <property type="nucleotide sequence ID" value="NZ_FUZK01000002.1"/>
</dbReference>
<gene>
    <name evidence="2" type="primary">ntpE1</name>
    <name evidence="2" type="ORF">Aocu_03220</name>
</gene>
<dbReference type="SUPFAM" id="SSF160527">
    <property type="entry name" value="V-type ATPase subunit E-like"/>
    <property type="match status" value="1"/>
</dbReference>
<protein>
    <submittedName>
        <fullName evidence="2">V-type ATP synthase subunit E</fullName>
    </submittedName>
</protein>